<accession>A0A4Y3PMJ2</accession>
<organism evidence="3 4">
    <name type="scientific">Brevibacillus parabrevis</name>
    <dbReference type="NCBI Taxonomy" id="54914"/>
    <lineage>
        <taxon>Bacteria</taxon>
        <taxon>Bacillati</taxon>
        <taxon>Bacillota</taxon>
        <taxon>Bacilli</taxon>
        <taxon>Bacillales</taxon>
        <taxon>Paenibacillaceae</taxon>
        <taxon>Brevibacillus</taxon>
    </lineage>
</organism>
<proteinExistence type="predicted"/>
<dbReference type="InterPro" id="IPR008993">
    <property type="entry name" value="TIMP-like_OB-fold"/>
</dbReference>
<evidence type="ECO:0000313" key="4">
    <source>
        <dbReference type="Proteomes" id="UP000316882"/>
    </source>
</evidence>
<gene>
    <name evidence="3" type="ORF">BPA01_41170</name>
</gene>
<sequence length="191" mass="20491">MLFRAIPYWLFAVAVIVTSLLSPSPAAACSCAPAPDPVTALGQSAAVFSGKVLRVEEPVRMPFSSTPARIGFDVTFEVQTVWKGALQSQVLVVTSGLGGGCGIPFQPGDEYLVYASYWEHSDLETNICTRTTLLADATEDLQALGTRSAPLPPPPSSASDWTLPAFAGAVAVVFCVIALFFFYRQKSKRRR</sequence>
<dbReference type="Gene3D" id="2.40.50.120">
    <property type="match status" value="1"/>
</dbReference>
<protein>
    <recommendedName>
        <fullName evidence="5">Tissue inhibitor of metalloproteinase</fullName>
    </recommendedName>
</protein>
<evidence type="ECO:0000256" key="2">
    <source>
        <dbReference type="SAM" id="SignalP"/>
    </source>
</evidence>
<dbReference type="Proteomes" id="UP000316882">
    <property type="component" value="Unassembled WGS sequence"/>
</dbReference>
<keyword evidence="1" id="KW-1133">Transmembrane helix</keyword>
<evidence type="ECO:0000313" key="3">
    <source>
        <dbReference type="EMBL" id="GEB34537.1"/>
    </source>
</evidence>
<keyword evidence="2" id="KW-0732">Signal</keyword>
<dbReference type="AlphaFoldDB" id="A0A4Y3PMJ2"/>
<feature type="transmembrane region" description="Helical" evidence="1">
    <location>
        <begin position="161"/>
        <end position="183"/>
    </location>
</feature>
<keyword evidence="1" id="KW-0812">Transmembrane</keyword>
<evidence type="ECO:0000256" key="1">
    <source>
        <dbReference type="SAM" id="Phobius"/>
    </source>
</evidence>
<dbReference type="SUPFAM" id="SSF50242">
    <property type="entry name" value="TIMP-like"/>
    <property type="match status" value="1"/>
</dbReference>
<reference evidence="3 4" key="1">
    <citation type="submission" date="2019-06" db="EMBL/GenBank/DDBJ databases">
        <title>Whole genome shotgun sequence of Brevibacillus parabrevis NBRC 12334.</title>
        <authorList>
            <person name="Hosoyama A."/>
            <person name="Uohara A."/>
            <person name="Ohji S."/>
            <person name="Ichikawa N."/>
        </authorList>
    </citation>
    <scope>NUCLEOTIDE SEQUENCE [LARGE SCALE GENOMIC DNA]</scope>
    <source>
        <strain evidence="3 4">NBRC 12334</strain>
    </source>
</reference>
<name>A0A4Y3PMJ2_BREPA</name>
<dbReference type="RefSeq" id="WP_122964528.1">
    <property type="nucleotide sequence ID" value="NZ_BJMH01000024.1"/>
</dbReference>
<dbReference type="EMBL" id="BJMH01000024">
    <property type="protein sequence ID" value="GEB34537.1"/>
    <property type="molecule type" value="Genomic_DNA"/>
</dbReference>
<evidence type="ECO:0008006" key="5">
    <source>
        <dbReference type="Google" id="ProtNLM"/>
    </source>
</evidence>
<dbReference type="PROSITE" id="PS51257">
    <property type="entry name" value="PROKAR_LIPOPROTEIN"/>
    <property type="match status" value="1"/>
</dbReference>
<feature type="chain" id="PRO_5023073157" description="Tissue inhibitor of metalloproteinase" evidence="2">
    <location>
        <begin position="29"/>
        <end position="191"/>
    </location>
</feature>
<comment type="caution">
    <text evidence="3">The sequence shown here is derived from an EMBL/GenBank/DDBJ whole genome shotgun (WGS) entry which is preliminary data.</text>
</comment>
<keyword evidence="4" id="KW-1185">Reference proteome</keyword>
<keyword evidence="1" id="KW-0472">Membrane</keyword>
<feature type="signal peptide" evidence="2">
    <location>
        <begin position="1"/>
        <end position="28"/>
    </location>
</feature>